<evidence type="ECO:0000313" key="3">
    <source>
        <dbReference type="EMBL" id="BAD28607.1"/>
    </source>
</evidence>
<reference evidence="2" key="1">
    <citation type="submission" date="2002-05" db="EMBL/GenBank/DDBJ databases">
        <title>Oryza sativa nipponbare(GA3) genomic DNA, chromosome 9, PAC clone:P0650H04.</title>
        <authorList>
            <person name="Sasaki T."/>
            <person name="Matsumoto T."/>
            <person name="Katayose Y."/>
        </authorList>
    </citation>
    <scope>NUCLEOTIDE SEQUENCE</scope>
</reference>
<name>Q6ERW3_ORYSJ</name>
<dbReference type="EMBL" id="AP005421">
    <property type="protein sequence ID" value="BAD28607.1"/>
    <property type="molecule type" value="Genomic_DNA"/>
</dbReference>
<reference evidence="4" key="4">
    <citation type="journal article" date="2008" name="Nucleic Acids Res.">
        <title>The rice annotation project database (RAP-DB): 2008 update.</title>
        <authorList>
            <consortium name="The rice annotation project (RAP)"/>
        </authorList>
    </citation>
    <scope>GENOME REANNOTATION</scope>
    <source>
        <strain evidence="4">cv. Nipponbare</strain>
    </source>
</reference>
<evidence type="ECO:0000313" key="4">
    <source>
        <dbReference type="Proteomes" id="UP000000763"/>
    </source>
</evidence>
<sequence length="70" mass="7518">MGQTTLFLFFPSLCRAELELNHHRMLVSPPPSVSCSMPLSPKCASPSSSMTTMAPSSMLVVAGSKERGYV</sequence>
<proteinExistence type="predicted"/>
<dbReference type="Proteomes" id="UP000000763">
    <property type="component" value="Chromosome 9"/>
</dbReference>
<protein>
    <recommendedName>
        <fullName evidence="5">Secreted protein</fullName>
    </recommendedName>
</protein>
<gene>
    <name evidence="3" type="ORF">P0435D08.37</name>
    <name evidence="2" type="ORF">P0650H04.19</name>
</gene>
<reference evidence="3" key="2">
    <citation type="submission" date="2002-06" db="EMBL/GenBank/DDBJ databases">
        <title>Oryza sativa nipponbare(GA3) genomic DNA, chromosome 9, PAC clone:P0435D08.</title>
        <authorList>
            <person name="Sasaki T."/>
            <person name="Matsumoto T."/>
            <person name="Katayose Y."/>
        </authorList>
    </citation>
    <scope>NUCLEOTIDE SEQUENCE</scope>
</reference>
<dbReference type="AlphaFoldDB" id="Q6ERW3"/>
<accession>Q6ERW3</accession>
<reference evidence="4" key="3">
    <citation type="journal article" date="2005" name="Nature">
        <title>The map-based sequence of the rice genome.</title>
        <authorList>
            <consortium name="International rice genome sequencing project (IRGSP)"/>
            <person name="Matsumoto T."/>
            <person name="Wu J."/>
            <person name="Kanamori H."/>
            <person name="Katayose Y."/>
            <person name="Fujisawa M."/>
            <person name="Namiki N."/>
            <person name="Mizuno H."/>
            <person name="Yamamoto K."/>
            <person name="Antonio B.A."/>
            <person name="Baba T."/>
            <person name="Sakata K."/>
            <person name="Nagamura Y."/>
            <person name="Aoki H."/>
            <person name="Arikawa K."/>
            <person name="Arita K."/>
            <person name="Bito T."/>
            <person name="Chiden Y."/>
            <person name="Fujitsuka N."/>
            <person name="Fukunaka R."/>
            <person name="Hamada M."/>
            <person name="Harada C."/>
            <person name="Hayashi A."/>
            <person name="Hijishita S."/>
            <person name="Honda M."/>
            <person name="Hosokawa S."/>
            <person name="Ichikawa Y."/>
            <person name="Idonuma A."/>
            <person name="Iijima M."/>
            <person name="Ikeda M."/>
            <person name="Ikeno M."/>
            <person name="Ito K."/>
            <person name="Ito S."/>
            <person name="Ito T."/>
            <person name="Ito Y."/>
            <person name="Ito Y."/>
            <person name="Iwabuchi A."/>
            <person name="Kamiya K."/>
            <person name="Karasawa W."/>
            <person name="Kurita K."/>
            <person name="Katagiri S."/>
            <person name="Kikuta A."/>
            <person name="Kobayashi H."/>
            <person name="Kobayashi N."/>
            <person name="Machita K."/>
            <person name="Maehara T."/>
            <person name="Masukawa M."/>
            <person name="Mizubayashi T."/>
            <person name="Mukai Y."/>
            <person name="Nagasaki H."/>
            <person name="Nagata Y."/>
            <person name="Naito S."/>
            <person name="Nakashima M."/>
            <person name="Nakama Y."/>
            <person name="Nakamichi Y."/>
            <person name="Nakamura M."/>
            <person name="Meguro A."/>
            <person name="Negishi M."/>
            <person name="Ohta I."/>
            <person name="Ohta T."/>
            <person name="Okamoto M."/>
            <person name="Ono N."/>
            <person name="Saji S."/>
            <person name="Sakaguchi M."/>
            <person name="Sakai K."/>
            <person name="Shibata M."/>
            <person name="Shimokawa T."/>
            <person name="Song J."/>
            <person name="Takazaki Y."/>
            <person name="Terasawa K."/>
            <person name="Tsugane M."/>
            <person name="Tsuji K."/>
            <person name="Ueda S."/>
            <person name="Waki K."/>
            <person name="Yamagata H."/>
            <person name="Yamamoto M."/>
            <person name="Yamamoto S."/>
            <person name="Yamane H."/>
            <person name="Yoshiki S."/>
            <person name="Yoshihara R."/>
            <person name="Yukawa K."/>
            <person name="Zhong H."/>
            <person name="Yano M."/>
            <person name="Yuan Q."/>
            <person name="Ouyang S."/>
            <person name="Liu J."/>
            <person name="Jones K.M."/>
            <person name="Gansberger K."/>
            <person name="Moffat K."/>
            <person name="Hill J."/>
            <person name="Bera J."/>
            <person name="Fadrosh D."/>
            <person name="Jin S."/>
            <person name="Johri S."/>
            <person name="Kim M."/>
            <person name="Overton L."/>
            <person name="Reardon M."/>
            <person name="Tsitrin T."/>
            <person name="Vuong H."/>
            <person name="Weaver B."/>
            <person name="Ciecko A."/>
            <person name="Tallon L."/>
            <person name="Jackson J."/>
            <person name="Pai G."/>
            <person name="Aken S.V."/>
            <person name="Utterback T."/>
            <person name="Reidmuller S."/>
            <person name="Feldblyum T."/>
            <person name="Hsiao J."/>
            <person name="Zismann V."/>
            <person name="Iobst S."/>
            <person name="de Vazeille A.R."/>
            <person name="Buell C.R."/>
            <person name="Ying K."/>
            <person name="Li Y."/>
            <person name="Lu T."/>
            <person name="Huang Y."/>
            <person name="Zhao Q."/>
            <person name="Feng Q."/>
            <person name="Zhang L."/>
            <person name="Zhu J."/>
            <person name="Weng Q."/>
            <person name="Mu J."/>
            <person name="Lu Y."/>
            <person name="Fan D."/>
            <person name="Liu Y."/>
            <person name="Guan J."/>
            <person name="Zhang Y."/>
            <person name="Yu S."/>
            <person name="Liu X."/>
            <person name="Zhang Y."/>
            <person name="Hong G."/>
            <person name="Han B."/>
            <person name="Choisne N."/>
            <person name="Demange N."/>
            <person name="Orjeda G."/>
            <person name="Samain S."/>
            <person name="Cattolico L."/>
            <person name="Pelletier E."/>
            <person name="Couloux A."/>
            <person name="Segurens B."/>
            <person name="Wincker P."/>
            <person name="D'Hont A."/>
            <person name="Scarpelli C."/>
            <person name="Weissenbach J."/>
            <person name="Salanoubat M."/>
            <person name="Quetier F."/>
            <person name="Yu Y."/>
            <person name="Kim H.R."/>
            <person name="Rambo T."/>
            <person name="Currie J."/>
            <person name="Collura K."/>
            <person name="Luo M."/>
            <person name="Yang T."/>
            <person name="Ammiraju J.S.S."/>
            <person name="Engler F."/>
            <person name="Soderlund C."/>
            <person name="Wing R.A."/>
            <person name="Palmer L.E."/>
            <person name="de la Bastide M."/>
            <person name="Spiegel L."/>
            <person name="Nascimento L."/>
            <person name="Zutavern T."/>
            <person name="O'Shaughnessy A."/>
            <person name="Dike S."/>
            <person name="Dedhia N."/>
            <person name="Preston R."/>
            <person name="Balija V."/>
            <person name="McCombie W.R."/>
            <person name="Chow T."/>
            <person name="Chen H."/>
            <person name="Chung M."/>
            <person name="Chen C."/>
            <person name="Shaw J."/>
            <person name="Wu H."/>
            <person name="Hsiao K."/>
            <person name="Chao Y."/>
            <person name="Chu M."/>
            <person name="Cheng C."/>
            <person name="Hour A."/>
            <person name="Lee P."/>
            <person name="Lin S."/>
            <person name="Lin Y."/>
            <person name="Liou J."/>
            <person name="Liu S."/>
            <person name="Hsing Y."/>
            <person name="Raghuvanshi S."/>
            <person name="Mohanty A."/>
            <person name="Bharti A.K."/>
            <person name="Gaur A."/>
            <person name="Gupta V."/>
            <person name="Kumar D."/>
            <person name="Ravi V."/>
            <person name="Vij S."/>
            <person name="Kapur A."/>
            <person name="Khurana P."/>
            <person name="Khurana P."/>
            <person name="Khurana J.P."/>
            <person name="Tyagi A.K."/>
            <person name="Gaikwad K."/>
            <person name="Singh A."/>
            <person name="Dalal V."/>
            <person name="Srivastava S."/>
            <person name="Dixit A."/>
            <person name="Pal A.K."/>
            <person name="Ghazi I.A."/>
            <person name="Yadav M."/>
            <person name="Pandit A."/>
            <person name="Bhargava A."/>
            <person name="Sureshbabu K."/>
            <person name="Batra K."/>
            <person name="Sharma T.R."/>
            <person name="Mohapatra T."/>
            <person name="Singh N.K."/>
            <person name="Messing J."/>
            <person name="Nelson A.B."/>
            <person name="Fuks G."/>
            <person name="Kavchok S."/>
            <person name="Keizer G."/>
            <person name="Linton E."/>
            <person name="Llaca V."/>
            <person name="Song R."/>
            <person name="Tanyolac B."/>
            <person name="Young S."/>
            <person name="Ho-Il K."/>
            <person name="Hahn J.H."/>
            <person name="Sangsakoo G."/>
            <person name="Vanavichit A."/>
            <person name="de Mattos Luiz.A.T."/>
            <person name="Zimmer P.D."/>
            <person name="Malone G."/>
            <person name="Dellagostin O."/>
            <person name="de Oliveira A.C."/>
            <person name="Bevan M."/>
            <person name="Bancroft I."/>
            <person name="Minx P."/>
            <person name="Cordum H."/>
            <person name="Wilson R."/>
            <person name="Cheng Z."/>
            <person name="Jin W."/>
            <person name="Jiang J."/>
            <person name="Leong S.A."/>
            <person name="Iwama H."/>
            <person name="Gojobori T."/>
            <person name="Itoh T."/>
            <person name="Niimura Y."/>
            <person name="Fujii Y."/>
            <person name="Habara T."/>
            <person name="Sakai H."/>
            <person name="Sato Y."/>
            <person name="Wilson G."/>
            <person name="Kumar K."/>
            <person name="McCouch S."/>
            <person name="Juretic N."/>
            <person name="Hoen D."/>
            <person name="Wright S."/>
            <person name="Bruskiewich R."/>
            <person name="Bureau T."/>
            <person name="Miyao A."/>
            <person name="Hirochika H."/>
            <person name="Nishikawa T."/>
            <person name="Kadowaki K."/>
            <person name="Sugiura M."/>
            <person name="Burr B."/>
            <person name="Sasaki T."/>
        </authorList>
    </citation>
    <scope>NUCLEOTIDE SEQUENCE [LARGE SCALE GENOMIC DNA]</scope>
    <source>
        <strain evidence="4">cv. Nipponbare</strain>
    </source>
</reference>
<feature type="chain" id="PRO_5010141838" description="Secreted protein" evidence="1">
    <location>
        <begin position="17"/>
        <end position="70"/>
    </location>
</feature>
<evidence type="ECO:0000256" key="1">
    <source>
        <dbReference type="SAM" id="SignalP"/>
    </source>
</evidence>
<organism evidence="3 4">
    <name type="scientific">Oryza sativa subsp. japonica</name>
    <name type="common">Rice</name>
    <dbReference type="NCBI Taxonomy" id="39947"/>
    <lineage>
        <taxon>Eukaryota</taxon>
        <taxon>Viridiplantae</taxon>
        <taxon>Streptophyta</taxon>
        <taxon>Embryophyta</taxon>
        <taxon>Tracheophyta</taxon>
        <taxon>Spermatophyta</taxon>
        <taxon>Magnoliopsida</taxon>
        <taxon>Liliopsida</taxon>
        <taxon>Poales</taxon>
        <taxon>Poaceae</taxon>
        <taxon>BOP clade</taxon>
        <taxon>Oryzoideae</taxon>
        <taxon>Oryzeae</taxon>
        <taxon>Oryzinae</taxon>
        <taxon>Oryza</taxon>
        <taxon>Oryza sativa</taxon>
    </lineage>
</organism>
<evidence type="ECO:0000313" key="2">
    <source>
        <dbReference type="EMBL" id="BAD28506.1"/>
    </source>
</evidence>
<evidence type="ECO:0008006" key="5">
    <source>
        <dbReference type="Google" id="ProtNLM"/>
    </source>
</evidence>
<dbReference type="EMBL" id="AP005321">
    <property type="protein sequence ID" value="BAD28506.1"/>
    <property type="molecule type" value="Genomic_DNA"/>
</dbReference>
<keyword evidence="1" id="KW-0732">Signal</keyword>
<feature type="signal peptide" evidence="1">
    <location>
        <begin position="1"/>
        <end position="16"/>
    </location>
</feature>